<proteinExistence type="predicted"/>
<dbReference type="CDD" id="cd04301">
    <property type="entry name" value="NAT_SF"/>
    <property type="match status" value="1"/>
</dbReference>
<dbReference type="Proteomes" id="UP000321580">
    <property type="component" value="Unassembled WGS sequence"/>
</dbReference>
<dbReference type="SUPFAM" id="SSF55729">
    <property type="entry name" value="Acyl-CoA N-acyltransferases (Nat)"/>
    <property type="match status" value="1"/>
</dbReference>
<evidence type="ECO:0000313" key="2">
    <source>
        <dbReference type="EMBL" id="TXB64456.1"/>
    </source>
</evidence>
<evidence type="ECO:0000313" key="3">
    <source>
        <dbReference type="Proteomes" id="UP000321580"/>
    </source>
</evidence>
<sequence>MVTIKTLNREEAAPYMEDLARLRIAVFREWPYLYEGDMPYEMGYLDTFLKAQDSFMVVVLDGEEVVGASTGLPLTEETPNIQQPFVEAGLPLGDFFYFGESVLLPSYRGQGIGKAFFRLRESFARSLGFPKLTFCAVARPEEHPLRPAGYQSLDVFWERCGFRPSELHCYISWQEIGEAAASPKMLRFWSKTLQA</sequence>
<keyword evidence="3" id="KW-1185">Reference proteome</keyword>
<feature type="domain" description="N-acetyltransferase" evidence="1">
    <location>
        <begin position="2"/>
        <end position="187"/>
    </location>
</feature>
<dbReference type="OrthoDB" id="187903at2"/>
<evidence type="ECO:0000259" key="1">
    <source>
        <dbReference type="PROSITE" id="PS51186"/>
    </source>
</evidence>
<dbReference type="GO" id="GO:0016747">
    <property type="term" value="F:acyltransferase activity, transferring groups other than amino-acyl groups"/>
    <property type="evidence" value="ECO:0007669"/>
    <property type="project" value="InterPro"/>
</dbReference>
<dbReference type="InterPro" id="IPR000182">
    <property type="entry name" value="GNAT_dom"/>
</dbReference>
<reference evidence="2 3" key="1">
    <citation type="submission" date="2019-08" db="EMBL/GenBank/DDBJ databases">
        <title>Genome of Phaeodactylibacter luteus.</title>
        <authorList>
            <person name="Bowman J.P."/>
        </authorList>
    </citation>
    <scope>NUCLEOTIDE SEQUENCE [LARGE SCALE GENOMIC DNA]</scope>
    <source>
        <strain evidence="2 3">KCTC 42180</strain>
    </source>
</reference>
<organism evidence="2 3">
    <name type="scientific">Phaeodactylibacter luteus</name>
    <dbReference type="NCBI Taxonomy" id="1564516"/>
    <lineage>
        <taxon>Bacteria</taxon>
        <taxon>Pseudomonadati</taxon>
        <taxon>Bacteroidota</taxon>
        <taxon>Saprospiria</taxon>
        <taxon>Saprospirales</taxon>
        <taxon>Haliscomenobacteraceae</taxon>
        <taxon>Phaeodactylibacter</taxon>
    </lineage>
</organism>
<name>A0A5C6RPZ7_9BACT</name>
<dbReference type="Gene3D" id="3.40.630.30">
    <property type="match status" value="1"/>
</dbReference>
<dbReference type="PROSITE" id="PS51186">
    <property type="entry name" value="GNAT"/>
    <property type="match status" value="1"/>
</dbReference>
<dbReference type="AlphaFoldDB" id="A0A5C6RPZ7"/>
<gene>
    <name evidence="2" type="ORF">FRY97_07090</name>
</gene>
<accession>A0A5C6RPZ7</accession>
<protein>
    <submittedName>
        <fullName evidence="2">GNAT family N-acetyltransferase</fullName>
    </submittedName>
</protein>
<dbReference type="Pfam" id="PF00583">
    <property type="entry name" value="Acetyltransf_1"/>
    <property type="match status" value="1"/>
</dbReference>
<dbReference type="RefSeq" id="WP_147166751.1">
    <property type="nucleotide sequence ID" value="NZ_VOOR01000011.1"/>
</dbReference>
<dbReference type="InterPro" id="IPR016181">
    <property type="entry name" value="Acyl_CoA_acyltransferase"/>
</dbReference>
<keyword evidence="2" id="KW-0808">Transferase</keyword>
<comment type="caution">
    <text evidence="2">The sequence shown here is derived from an EMBL/GenBank/DDBJ whole genome shotgun (WGS) entry which is preliminary data.</text>
</comment>
<dbReference type="EMBL" id="VOOR01000011">
    <property type="protein sequence ID" value="TXB64456.1"/>
    <property type="molecule type" value="Genomic_DNA"/>
</dbReference>